<dbReference type="HAMAP" id="MF_00014">
    <property type="entry name" value="Ribosome_mat_RimM"/>
    <property type="match status" value="1"/>
</dbReference>
<comment type="domain">
    <text evidence="5">The PRC barrel domain binds ribosomal protein uS19.</text>
</comment>
<dbReference type="InterPro" id="IPR011961">
    <property type="entry name" value="RimM"/>
</dbReference>
<evidence type="ECO:0000256" key="1">
    <source>
        <dbReference type="ARBA" id="ARBA00022490"/>
    </source>
</evidence>
<evidence type="ECO:0000256" key="2">
    <source>
        <dbReference type="ARBA" id="ARBA00022517"/>
    </source>
</evidence>
<protein>
    <recommendedName>
        <fullName evidence="5">Ribosome maturation factor RimM</fullName>
    </recommendedName>
</protein>
<keyword evidence="1 5" id="KW-0963">Cytoplasm</keyword>
<feature type="domain" description="RimM N-terminal" evidence="6">
    <location>
        <begin position="7"/>
        <end position="85"/>
    </location>
</feature>
<dbReference type="GO" id="GO:0043022">
    <property type="term" value="F:ribosome binding"/>
    <property type="evidence" value="ECO:0007669"/>
    <property type="project" value="InterPro"/>
</dbReference>
<gene>
    <name evidence="5 8" type="primary">rimM</name>
    <name evidence="8" type="ORF">CGS58_12180</name>
</gene>
<dbReference type="RefSeq" id="WP_097840045.1">
    <property type="nucleotide sequence ID" value="NZ_NMTY01000026.1"/>
</dbReference>
<reference evidence="8 9" key="1">
    <citation type="journal article" date="2017" name="Front. Microbiol.">
        <title>New Insights into the Diversity of the Genus Faecalibacterium.</title>
        <authorList>
            <person name="Benevides L."/>
            <person name="Burman S."/>
            <person name="Martin R."/>
            <person name="Robert V."/>
            <person name="Thomas M."/>
            <person name="Miquel S."/>
            <person name="Chain F."/>
            <person name="Sokol H."/>
            <person name="Bermudez-Humaran L.G."/>
            <person name="Morrison M."/>
            <person name="Langella P."/>
            <person name="Azevedo V.A."/>
            <person name="Chatel J.M."/>
            <person name="Soares S."/>
        </authorList>
    </citation>
    <scope>NUCLEOTIDE SEQUENCE [LARGE SCALE GENOMIC DNA]</scope>
    <source>
        <strain evidence="8 9">CNCM I 4575</strain>
    </source>
</reference>
<proteinExistence type="inferred from homology"/>
<dbReference type="InterPro" id="IPR011033">
    <property type="entry name" value="PRC_barrel-like_sf"/>
</dbReference>
<evidence type="ECO:0000313" key="9">
    <source>
        <dbReference type="Proteomes" id="UP000220005"/>
    </source>
</evidence>
<evidence type="ECO:0000313" key="8">
    <source>
        <dbReference type="EMBL" id="PDX80500.1"/>
    </source>
</evidence>
<sequence length="178" mass="19642">MQQYLEAGKVITTHGVRGEMKLELWCDGVAFLKKVGRLYASAKGGKCYKIVSIRSQGQMALLQLEGVEDMDAARALRGQVFYFDRGDATLPAGRWYVADLIGCEVRDADTGKVYGVVTSVDHPGAQDIYTVKAPNGKEYMFPGVDAFLKERNPPEGYLLVTPIPGLLDDDCDSEREEE</sequence>
<dbReference type="EMBL" id="NMTY01000026">
    <property type="protein sequence ID" value="PDX80500.1"/>
    <property type="molecule type" value="Genomic_DNA"/>
</dbReference>
<dbReference type="GO" id="GO:0005737">
    <property type="term" value="C:cytoplasm"/>
    <property type="evidence" value="ECO:0007669"/>
    <property type="project" value="UniProtKB-SubCell"/>
</dbReference>
<keyword evidence="3 5" id="KW-0698">rRNA processing</keyword>
<dbReference type="AlphaFoldDB" id="A0A2A7AMX6"/>
<dbReference type="Pfam" id="PF24986">
    <property type="entry name" value="PRC_RimM"/>
    <property type="match status" value="1"/>
</dbReference>
<name>A0A2A7AMX6_9FIRM</name>
<comment type="similarity">
    <text evidence="5">Belongs to the RimM family.</text>
</comment>
<feature type="domain" description="Ribosome maturation factor RimM PRC barrel" evidence="7">
    <location>
        <begin position="98"/>
        <end position="163"/>
    </location>
</feature>
<dbReference type="InterPro" id="IPR036976">
    <property type="entry name" value="RimM_N_sf"/>
</dbReference>
<accession>A0A2A7AMX6</accession>
<dbReference type="InterPro" id="IPR002676">
    <property type="entry name" value="RimM_N"/>
</dbReference>
<dbReference type="Pfam" id="PF01782">
    <property type="entry name" value="RimM"/>
    <property type="match status" value="1"/>
</dbReference>
<evidence type="ECO:0000259" key="6">
    <source>
        <dbReference type="Pfam" id="PF01782"/>
    </source>
</evidence>
<dbReference type="Proteomes" id="UP000220005">
    <property type="component" value="Unassembled WGS sequence"/>
</dbReference>
<dbReference type="PANTHER" id="PTHR33692">
    <property type="entry name" value="RIBOSOME MATURATION FACTOR RIMM"/>
    <property type="match status" value="1"/>
</dbReference>
<evidence type="ECO:0000256" key="5">
    <source>
        <dbReference type="HAMAP-Rule" id="MF_00014"/>
    </source>
</evidence>
<dbReference type="GO" id="GO:0006364">
    <property type="term" value="P:rRNA processing"/>
    <property type="evidence" value="ECO:0007669"/>
    <property type="project" value="UniProtKB-UniRule"/>
</dbReference>
<comment type="function">
    <text evidence="5">An accessory protein needed during the final step in the assembly of 30S ribosomal subunit, possibly for assembly of the head region. Essential for efficient processing of 16S rRNA. May be needed both before and after RbfA during the maturation of 16S rRNA. It has affinity for free ribosomal 30S subunits but not for 70S ribosomes.</text>
</comment>
<dbReference type="SUPFAM" id="SSF50346">
    <property type="entry name" value="PRC-barrel domain"/>
    <property type="match status" value="1"/>
</dbReference>
<keyword evidence="2 5" id="KW-0690">Ribosome biogenesis</keyword>
<dbReference type="InterPro" id="IPR009000">
    <property type="entry name" value="Transl_B-barrel_sf"/>
</dbReference>
<evidence type="ECO:0000259" key="7">
    <source>
        <dbReference type="Pfam" id="PF24986"/>
    </source>
</evidence>
<dbReference type="InterPro" id="IPR056792">
    <property type="entry name" value="PRC_RimM"/>
</dbReference>
<dbReference type="NCBIfam" id="TIGR02273">
    <property type="entry name" value="16S_RimM"/>
    <property type="match status" value="1"/>
</dbReference>
<comment type="caution">
    <text evidence="8">The sequence shown here is derived from an EMBL/GenBank/DDBJ whole genome shotgun (WGS) entry which is preliminary data.</text>
</comment>
<dbReference type="Gene3D" id="2.40.30.60">
    <property type="entry name" value="RimM"/>
    <property type="match status" value="1"/>
</dbReference>
<keyword evidence="4 5" id="KW-0143">Chaperone</keyword>
<evidence type="ECO:0000256" key="4">
    <source>
        <dbReference type="ARBA" id="ARBA00023186"/>
    </source>
</evidence>
<comment type="subunit">
    <text evidence="5">Binds ribosomal protein uS19.</text>
</comment>
<organism evidence="8 9">
    <name type="scientific">Faecalibacterium prausnitzii</name>
    <dbReference type="NCBI Taxonomy" id="853"/>
    <lineage>
        <taxon>Bacteria</taxon>
        <taxon>Bacillati</taxon>
        <taxon>Bacillota</taxon>
        <taxon>Clostridia</taxon>
        <taxon>Eubacteriales</taxon>
        <taxon>Oscillospiraceae</taxon>
        <taxon>Faecalibacterium</taxon>
    </lineage>
</organism>
<dbReference type="GO" id="GO:0042274">
    <property type="term" value="P:ribosomal small subunit biogenesis"/>
    <property type="evidence" value="ECO:0007669"/>
    <property type="project" value="UniProtKB-UniRule"/>
</dbReference>
<comment type="subcellular location">
    <subcellularLocation>
        <location evidence="5">Cytoplasm</location>
    </subcellularLocation>
</comment>
<dbReference type="Gene3D" id="2.30.30.240">
    <property type="entry name" value="PRC-barrel domain"/>
    <property type="match status" value="1"/>
</dbReference>
<dbReference type="PANTHER" id="PTHR33692:SF1">
    <property type="entry name" value="RIBOSOME MATURATION FACTOR RIMM"/>
    <property type="match status" value="1"/>
</dbReference>
<dbReference type="SUPFAM" id="SSF50447">
    <property type="entry name" value="Translation proteins"/>
    <property type="match status" value="1"/>
</dbReference>
<evidence type="ECO:0000256" key="3">
    <source>
        <dbReference type="ARBA" id="ARBA00022552"/>
    </source>
</evidence>
<dbReference type="GO" id="GO:0005840">
    <property type="term" value="C:ribosome"/>
    <property type="evidence" value="ECO:0007669"/>
    <property type="project" value="InterPro"/>
</dbReference>